<keyword evidence="1" id="KW-0238">DNA-binding</keyword>
<proteinExistence type="predicted"/>
<dbReference type="Gene3D" id="1.10.260.40">
    <property type="entry name" value="lambda repressor-like DNA-binding domains"/>
    <property type="match status" value="1"/>
</dbReference>
<reference evidence="3 4" key="1">
    <citation type="submission" date="2023-06" db="EMBL/GenBank/DDBJ databases">
        <title>Five Gram-positive bacteria isolated from mangrove sediments in Shenzhen, Guangdong, China.</title>
        <authorList>
            <person name="Yu S."/>
            <person name="Zheng W."/>
            <person name="Huang Y."/>
        </authorList>
    </citation>
    <scope>NUCLEOTIDE SEQUENCE [LARGE SCALE GENOMIC DNA]</scope>
    <source>
        <strain evidence="3 4">SaN35-3</strain>
    </source>
</reference>
<gene>
    <name evidence="3" type="ORF">LC087_12495</name>
</gene>
<dbReference type="InterPro" id="IPR001387">
    <property type="entry name" value="Cro/C1-type_HTH"/>
</dbReference>
<evidence type="ECO:0000313" key="3">
    <source>
        <dbReference type="EMBL" id="WLR41683.1"/>
    </source>
</evidence>
<dbReference type="InterPro" id="IPR010982">
    <property type="entry name" value="Lambda_DNA-bd_dom_sf"/>
</dbReference>
<dbReference type="PANTHER" id="PTHR46558:SF4">
    <property type="entry name" value="DNA-BIDING PHAGE PROTEIN"/>
    <property type="match status" value="1"/>
</dbReference>
<dbReference type="CDD" id="cd00093">
    <property type="entry name" value="HTH_XRE"/>
    <property type="match status" value="1"/>
</dbReference>
<dbReference type="Pfam" id="PF01381">
    <property type="entry name" value="HTH_3"/>
    <property type="match status" value="1"/>
</dbReference>
<feature type="domain" description="HTH cro/C1-type" evidence="2">
    <location>
        <begin position="11"/>
        <end position="65"/>
    </location>
</feature>
<organism evidence="3 4">
    <name type="scientific">Bacillus carboniphilus</name>
    <dbReference type="NCBI Taxonomy" id="86663"/>
    <lineage>
        <taxon>Bacteria</taxon>
        <taxon>Bacillati</taxon>
        <taxon>Bacillota</taxon>
        <taxon>Bacilli</taxon>
        <taxon>Bacillales</taxon>
        <taxon>Bacillaceae</taxon>
        <taxon>Bacillus</taxon>
    </lineage>
</organism>
<name>A0ABY9JT51_9BACI</name>
<keyword evidence="4" id="KW-1185">Reference proteome</keyword>
<evidence type="ECO:0000256" key="1">
    <source>
        <dbReference type="ARBA" id="ARBA00023125"/>
    </source>
</evidence>
<dbReference type="RefSeq" id="WP_226541490.1">
    <property type="nucleotide sequence ID" value="NZ_CP129013.1"/>
</dbReference>
<evidence type="ECO:0000313" key="4">
    <source>
        <dbReference type="Proteomes" id="UP001197974"/>
    </source>
</evidence>
<dbReference type="SUPFAM" id="SSF47413">
    <property type="entry name" value="lambda repressor-like DNA-binding domains"/>
    <property type="match status" value="1"/>
</dbReference>
<dbReference type="PANTHER" id="PTHR46558">
    <property type="entry name" value="TRACRIPTIONAL REGULATORY PROTEIN-RELATED-RELATED"/>
    <property type="match status" value="1"/>
</dbReference>
<dbReference type="EMBL" id="CP129013">
    <property type="protein sequence ID" value="WLR41683.1"/>
    <property type="molecule type" value="Genomic_DNA"/>
</dbReference>
<dbReference type="Proteomes" id="UP001197974">
    <property type="component" value="Chromosome"/>
</dbReference>
<protein>
    <submittedName>
        <fullName evidence="3">Helix-turn-helix transcriptional regulator</fullName>
    </submittedName>
</protein>
<accession>A0ABY9JT51</accession>
<dbReference type="PROSITE" id="PS50943">
    <property type="entry name" value="HTH_CROC1"/>
    <property type="match status" value="1"/>
</dbReference>
<sequence length="79" mass="9125">MKEKGKLYNNLHVLRAQNKWSQKDVAEKVGVSRQTIVSIEANKYNPSLILAFKLANLFDVDINNVFEYKEEIKDGNIDQ</sequence>
<evidence type="ECO:0000259" key="2">
    <source>
        <dbReference type="PROSITE" id="PS50943"/>
    </source>
</evidence>
<dbReference type="SMART" id="SM00530">
    <property type="entry name" value="HTH_XRE"/>
    <property type="match status" value="1"/>
</dbReference>